<dbReference type="InterPro" id="IPR043502">
    <property type="entry name" value="DNA/RNA_pol_sf"/>
</dbReference>
<feature type="region of interest" description="Disordered" evidence="1">
    <location>
        <begin position="1"/>
        <end position="30"/>
    </location>
</feature>
<organism evidence="2 3">
    <name type="scientific">Mucuna pruriens</name>
    <name type="common">Velvet bean</name>
    <name type="synonym">Dolichos pruriens</name>
    <dbReference type="NCBI Taxonomy" id="157652"/>
    <lineage>
        <taxon>Eukaryota</taxon>
        <taxon>Viridiplantae</taxon>
        <taxon>Streptophyta</taxon>
        <taxon>Embryophyta</taxon>
        <taxon>Tracheophyta</taxon>
        <taxon>Spermatophyta</taxon>
        <taxon>Magnoliopsida</taxon>
        <taxon>eudicotyledons</taxon>
        <taxon>Gunneridae</taxon>
        <taxon>Pentapetalae</taxon>
        <taxon>rosids</taxon>
        <taxon>fabids</taxon>
        <taxon>Fabales</taxon>
        <taxon>Fabaceae</taxon>
        <taxon>Papilionoideae</taxon>
        <taxon>50 kb inversion clade</taxon>
        <taxon>NPAAA clade</taxon>
        <taxon>indigoferoid/millettioid clade</taxon>
        <taxon>Phaseoleae</taxon>
        <taxon>Mucuna</taxon>
    </lineage>
</organism>
<dbReference type="Proteomes" id="UP000257109">
    <property type="component" value="Unassembled WGS sequence"/>
</dbReference>
<dbReference type="AlphaFoldDB" id="A0A371F5D4"/>
<comment type="caution">
    <text evidence="2">The sequence shown here is derived from an EMBL/GenBank/DDBJ whole genome shotgun (WGS) entry which is preliminary data.</text>
</comment>
<dbReference type="OrthoDB" id="3863715at2759"/>
<evidence type="ECO:0008006" key="4">
    <source>
        <dbReference type="Google" id="ProtNLM"/>
    </source>
</evidence>
<name>A0A371F5D4_MUCPR</name>
<dbReference type="Gene3D" id="3.10.10.10">
    <property type="entry name" value="HIV Type 1 Reverse Transcriptase, subunit A, domain 1"/>
    <property type="match status" value="1"/>
</dbReference>
<accession>A0A371F5D4</accession>
<dbReference type="EMBL" id="QJKJ01010507">
    <property type="protein sequence ID" value="RDX73494.1"/>
    <property type="molecule type" value="Genomic_DNA"/>
</dbReference>
<gene>
    <name evidence="2" type="ORF">CR513_46899</name>
</gene>
<feature type="non-terminal residue" evidence="2">
    <location>
        <position position="1"/>
    </location>
</feature>
<evidence type="ECO:0000256" key="1">
    <source>
        <dbReference type="SAM" id="MobiDB-lite"/>
    </source>
</evidence>
<proteinExistence type="predicted"/>
<sequence length="108" mass="12564">MKLRREKEKENKKDYMSKGLSTSKEKNDKIKNEKGKEVLLTSRRMMMKVLLAQKEPLYLLPTIAYRANLEESKEIQQQVGELMEKGWVQESKSPCVVPMILVPEKHGS</sequence>
<feature type="compositionally biased region" description="Basic and acidic residues" evidence="1">
    <location>
        <begin position="1"/>
        <end position="16"/>
    </location>
</feature>
<dbReference type="SUPFAM" id="SSF56672">
    <property type="entry name" value="DNA/RNA polymerases"/>
    <property type="match status" value="1"/>
</dbReference>
<protein>
    <recommendedName>
        <fullName evidence="4">Reverse transcriptase/retrotransposon-derived protein RNase H-like domain-containing protein</fullName>
    </recommendedName>
</protein>
<keyword evidence="3" id="KW-1185">Reference proteome</keyword>
<evidence type="ECO:0000313" key="2">
    <source>
        <dbReference type="EMBL" id="RDX73494.1"/>
    </source>
</evidence>
<reference evidence="2" key="1">
    <citation type="submission" date="2018-05" db="EMBL/GenBank/DDBJ databases">
        <title>Draft genome of Mucuna pruriens seed.</title>
        <authorList>
            <person name="Nnadi N.E."/>
            <person name="Vos R."/>
            <person name="Hasami M.H."/>
            <person name="Devisetty U.K."/>
            <person name="Aguiy J.C."/>
        </authorList>
    </citation>
    <scope>NUCLEOTIDE SEQUENCE [LARGE SCALE GENOMIC DNA]</scope>
    <source>
        <strain evidence="2">JCA_2017</strain>
    </source>
</reference>
<evidence type="ECO:0000313" key="3">
    <source>
        <dbReference type="Proteomes" id="UP000257109"/>
    </source>
</evidence>